<sequence>MPDFSKLLQHDSLLKSKLREILPTRLKVLGSMNFRRCQR</sequence>
<dbReference type="AlphaFoldDB" id="A0A6J4ND72"/>
<dbReference type="EMBL" id="CADCTZ010001145">
    <property type="protein sequence ID" value="CAA9381569.1"/>
    <property type="molecule type" value="Genomic_DNA"/>
</dbReference>
<reference evidence="1" key="1">
    <citation type="submission" date="2020-02" db="EMBL/GenBank/DDBJ databases">
        <authorList>
            <person name="Meier V. D."/>
        </authorList>
    </citation>
    <scope>NUCLEOTIDE SEQUENCE</scope>
    <source>
        <strain evidence="1">AVDCRST_MAG84</strain>
    </source>
</reference>
<gene>
    <name evidence="1" type="ORF">AVDCRST_MAG84-5110</name>
</gene>
<accession>A0A6J4ND72</accession>
<evidence type="ECO:0000313" key="1">
    <source>
        <dbReference type="EMBL" id="CAA9381569.1"/>
    </source>
</evidence>
<proteinExistence type="predicted"/>
<organism evidence="1">
    <name type="scientific">uncultured Microcoleus sp</name>
    <dbReference type="NCBI Taxonomy" id="259945"/>
    <lineage>
        <taxon>Bacteria</taxon>
        <taxon>Bacillati</taxon>
        <taxon>Cyanobacteriota</taxon>
        <taxon>Cyanophyceae</taxon>
        <taxon>Oscillatoriophycideae</taxon>
        <taxon>Oscillatoriales</taxon>
        <taxon>Microcoleaceae</taxon>
        <taxon>Microcoleus</taxon>
        <taxon>environmental samples</taxon>
    </lineage>
</organism>
<name>A0A6J4ND72_9CYAN</name>
<protein>
    <submittedName>
        <fullName evidence="1">Uncharacterized protein</fullName>
    </submittedName>
</protein>